<comment type="caution">
    <text evidence="1">The sequence shown here is derived from an EMBL/GenBank/DDBJ whole genome shotgun (WGS) entry which is preliminary data.</text>
</comment>
<accession>A0ACC0UHQ1</accession>
<dbReference type="Proteomes" id="UP001207468">
    <property type="component" value="Unassembled WGS sequence"/>
</dbReference>
<evidence type="ECO:0000313" key="1">
    <source>
        <dbReference type="EMBL" id="KAI9510584.1"/>
    </source>
</evidence>
<dbReference type="EMBL" id="JAGFNK010000039">
    <property type="protein sequence ID" value="KAI9510584.1"/>
    <property type="molecule type" value="Genomic_DNA"/>
</dbReference>
<evidence type="ECO:0000313" key="2">
    <source>
        <dbReference type="Proteomes" id="UP001207468"/>
    </source>
</evidence>
<proteinExistence type="predicted"/>
<keyword evidence="1" id="KW-0689">Ribosomal protein</keyword>
<gene>
    <name evidence="1" type="ORF">F5148DRAFT_1178360</name>
</gene>
<sequence length="267" mass="29838">MPRSKRQKLVSLTKVSKKTKEHKGAQISELQANTEKWKYCWLFEVGNMRNAHLKTVRRLWRGSARLFFGRGALMAKALGTTPEEEHRPGLAAPGHARTPMLSHAIVQQIKGQVGLLFTDTEPQEVIEWFKDFHQPDFARSGNRATRTVILPAGPVMQHHSDPPEPFPHNEEAQLRKLGLTTVMRKGVPTLETPHRLCEEGKVLTAEQAQLLKLIGEKMVEFRVGLRAWWDSATGGVEAVTDPGVRDVGVETKGEESGAEDDDEAISE</sequence>
<name>A0ACC0UHQ1_9AGAM</name>
<keyword evidence="2" id="KW-1185">Reference proteome</keyword>
<keyword evidence="1" id="KW-0687">Ribonucleoprotein</keyword>
<protein>
    <submittedName>
        <fullName evidence="1">Ribosomal protein L10-domain-containing protein</fullName>
    </submittedName>
</protein>
<reference evidence="1" key="1">
    <citation type="submission" date="2021-03" db="EMBL/GenBank/DDBJ databases">
        <title>Evolutionary priming and transition to the ectomycorrhizal habit in an iconic lineage of mushroom-forming fungi: is preadaptation a requirement?</title>
        <authorList>
            <consortium name="DOE Joint Genome Institute"/>
            <person name="Looney B.P."/>
            <person name="Miyauchi S."/>
            <person name="Morin E."/>
            <person name="Drula E."/>
            <person name="Courty P.E."/>
            <person name="Chicoki N."/>
            <person name="Fauchery L."/>
            <person name="Kohler A."/>
            <person name="Kuo A."/>
            <person name="LaButti K."/>
            <person name="Pangilinan J."/>
            <person name="Lipzen A."/>
            <person name="Riley R."/>
            <person name="Andreopoulos W."/>
            <person name="He G."/>
            <person name="Johnson J."/>
            <person name="Barry K.W."/>
            <person name="Grigoriev I.V."/>
            <person name="Nagy L."/>
            <person name="Hibbett D."/>
            <person name="Henrissat B."/>
            <person name="Matheny P.B."/>
            <person name="Labbe J."/>
            <person name="Martin A.F."/>
        </authorList>
    </citation>
    <scope>NUCLEOTIDE SEQUENCE</scope>
    <source>
        <strain evidence="1">BPL698</strain>
    </source>
</reference>
<organism evidence="1 2">
    <name type="scientific">Russula earlei</name>
    <dbReference type="NCBI Taxonomy" id="71964"/>
    <lineage>
        <taxon>Eukaryota</taxon>
        <taxon>Fungi</taxon>
        <taxon>Dikarya</taxon>
        <taxon>Basidiomycota</taxon>
        <taxon>Agaricomycotina</taxon>
        <taxon>Agaricomycetes</taxon>
        <taxon>Russulales</taxon>
        <taxon>Russulaceae</taxon>
        <taxon>Russula</taxon>
    </lineage>
</organism>